<keyword evidence="2" id="KW-0472">Membrane</keyword>
<feature type="transmembrane region" description="Helical" evidence="2">
    <location>
        <begin position="241"/>
        <end position="262"/>
    </location>
</feature>
<feature type="region of interest" description="Disordered" evidence="1">
    <location>
        <begin position="493"/>
        <end position="512"/>
    </location>
</feature>
<sequence>MSGAAKPGRSNPLPETDVRRRLADTLDKAARDARMTDLPTQVWVLFFLGTPYLIAIVAVLIVQTVRWLRRLWATRKAPNDVTEPRQPSDAVASVFLLHGTFARGAAWTQPGSPLRDAVMRGIGGPVAFHTILWSGRNSVAARRAASDDLHRRVTRSLKRHPDRRHLVIAHSHGGNIAMQALSRDFELGARCQLICLSTPFLVLRPRPALPILEFCSLLAPFFLSVFALRALNLWLGTPPQAWWAVASLIGAVALSVVVAMAASRAGRRIADDLMDETQVPRMPSKNVLLLRMIADEASMGIAAANLISRATQMVLQVPLGMLAAADQRVEQTRVSLEPHRWVFLWSGILLFAAIFVISLMGKVDPSDTSVAVRLLLLAGAVILFLVYGFASRAEVLVTVPAVFAMSLLLFPVLALLSLLAITTGREMALANAHLEFFAEPAPIGDWNLVIVHEHDTRSDPLKAAKRPTLQHSQSYLNSSALYTVERWIADHNAPKRSSGADQRRAEFGQPSA</sequence>
<evidence type="ECO:0000256" key="1">
    <source>
        <dbReference type="SAM" id="MobiDB-lite"/>
    </source>
</evidence>
<gene>
    <name evidence="3" type="ORF">MUB52_06465</name>
</gene>
<reference evidence="3 4" key="1">
    <citation type="submission" date="2022-04" db="EMBL/GenBank/DDBJ databases">
        <title>Roseobacter sp. WL0113 is a bacterium isolated from neritic sediment.</title>
        <authorList>
            <person name="Wang L."/>
            <person name="He W."/>
            <person name="Zhang D.-F."/>
        </authorList>
    </citation>
    <scope>NUCLEOTIDE SEQUENCE [LARGE SCALE GENOMIC DNA]</scope>
    <source>
        <strain evidence="3 4">WL0113</strain>
    </source>
</reference>
<name>A0ABT3BD43_9RHOB</name>
<dbReference type="SUPFAM" id="SSF53474">
    <property type="entry name" value="alpha/beta-Hydrolases"/>
    <property type="match status" value="1"/>
</dbReference>
<proteinExistence type="predicted"/>
<dbReference type="EMBL" id="JALIEB010000003">
    <property type="protein sequence ID" value="MCV3271064.1"/>
    <property type="molecule type" value="Genomic_DNA"/>
</dbReference>
<dbReference type="InterPro" id="IPR029058">
    <property type="entry name" value="AB_hydrolase_fold"/>
</dbReference>
<organism evidence="3 4">
    <name type="scientific">Roseobacter sinensis</name>
    <dbReference type="NCBI Taxonomy" id="2931391"/>
    <lineage>
        <taxon>Bacteria</taxon>
        <taxon>Pseudomonadati</taxon>
        <taxon>Pseudomonadota</taxon>
        <taxon>Alphaproteobacteria</taxon>
        <taxon>Rhodobacterales</taxon>
        <taxon>Roseobacteraceae</taxon>
        <taxon>Roseobacter</taxon>
    </lineage>
</organism>
<dbReference type="Proteomes" id="UP001208690">
    <property type="component" value="Unassembled WGS sequence"/>
</dbReference>
<evidence type="ECO:0000256" key="2">
    <source>
        <dbReference type="SAM" id="Phobius"/>
    </source>
</evidence>
<protein>
    <submittedName>
        <fullName evidence="3">Alpha/beta hydrolase</fullName>
    </submittedName>
</protein>
<evidence type="ECO:0000313" key="4">
    <source>
        <dbReference type="Proteomes" id="UP001208690"/>
    </source>
</evidence>
<accession>A0ABT3BD43</accession>
<keyword evidence="3" id="KW-0378">Hydrolase</keyword>
<evidence type="ECO:0000313" key="3">
    <source>
        <dbReference type="EMBL" id="MCV3271064.1"/>
    </source>
</evidence>
<keyword evidence="4" id="KW-1185">Reference proteome</keyword>
<feature type="transmembrane region" description="Helical" evidence="2">
    <location>
        <begin position="342"/>
        <end position="360"/>
    </location>
</feature>
<comment type="caution">
    <text evidence="3">The sequence shown here is derived from an EMBL/GenBank/DDBJ whole genome shotgun (WGS) entry which is preliminary data.</text>
</comment>
<feature type="transmembrane region" description="Helical" evidence="2">
    <location>
        <begin position="42"/>
        <end position="62"/>
    </location>
</feature>
<keyword evidence="2" id="KW-1133">Transmembrane helix</keyword>
<feature type="transmembrane region" description="Helical" evidence="2">
    <location>
        <begin position="396"/>
        <end position="421"/>
    </location>
</feature>
<keyword evidence="2" id="KW-0812">Transmembrane</keyword>
<dbReference type="GO" id="GO:0016787">
    <property type="term" value="F:hydrolase activity"/>
    <property type="evidence" value="ECO:0007669"/>
    <property type="project" value="UniProtKB-KW"/>
</dbReference>
<feature type="transmembrane region" description="Helical" evidence="2">
    <location>
        <begin position="372"/>
        <end position="390"/>
    </location>
</feature>
<dbReference type="Gene3D" id="3.40.50.1820">
    <property type="entry name" value="alpha/beta hydrolase"/>
    <property type="match status" value="1"/>
</dbReference>
<feature type="transmembrane region" description="Helical" evidence="2">
    <location>
        <begin position="214"/>
        <end position="235"/>
    </location>
</feature>